<dbReference type="InterPro" id="IPR001465">
    <property type="entry name" value="Malate_synthase_TIM"/>
</dbReference>
<dbReference type="RefSeq" id="XP_047755334.1">
    <property type="nucleotide sequence ID" value="XM_047901284.1"/>
</dbReference>
<gene>
    <name evidence="14" type="ORF">CLAFUR5_02136</name>
</gene>
<keyword evidence="4 10" id="KW-0329">Glyoxylate bypass</keyword>
<feature type="domain" description="Malate synthase N-terminal" evidence="12">
    <location>
        <begin position="14"/>
        <end position="75"/>
    </location>
</feature>
<dbReference type="AlphaFoldDB" id="A0A9Q8L536"/>
<dbReference type="FunFam" id="1.20.1220.12:FF:000001">
    <property type="entry name" value="Malate synthase"/>
    <property type="match status" value="1"/>
</dbReference>
<dbReference type="Pfam" id="PF20656">
    <property type="entry name" value="MS_N"/>
    <property type="match status" value="1"/>
</dbReference>
<evidence type="ECO:0000256" key="10">
    <source>
        <dbReference type="RuleBase" id="RU000555"/>
    </source>
</evidence>
<evidence type="ECO:0000256" key="3">
    <source>
        <dbReference type="ARBA" id="ARBA00012636"/>
    </source>
</evidence>
<keyword evidence="6 10" id="KW-0808">Transferase</keyword>
<dbReference type="Gene3D" id="1.20.1220.12">
    <property type="entry name" value="Malate synthase, domain III"/>
    <property type="match status" value="1"/>
</dbReference>
<protein>
    <recommendedName>
        <fullName evidence="3 10">Malate synthase</fullName>
        <ecNumber evidence="3 10">2.3.3.9</ecNumber>
    </recommendedName>
</protein>
<evidence type="ECO:0000256" key="9">
    <source>
        <dbReference type="PIRSR" id="PIRSR001363-1"/>
    </source>
</evidence>
<keyword evidence="15" id="KW-1185">Reference proteome</keyword>
<proteinExistence type="inferred from homology"/>
<accession>A0A9Q8L536</accession>
<dbReference type="InterPro" id="IPR019830">
    <property type="entry name" value="Malate_synthase_CS"/>
</dbReference>
<dbReference type="InterPro" id="IPR044856">
    <property type="entry name" value="Malate_synth_C_sf"/>
</dbReference>
<dbReference type="FunFam" id="3.20.20.360:FF:000001">
    <property type="entry name" value="Malate synthase"/>
    <property type="match status" value="1"/>
</dbReference>
<dbReference type="PROSITE" id="PS00510">
    <property type="entry name" value="MALATE_SYNTHASE"/>
    <property type="match status" value="1"/>
</dbReference>
<comment type="catalytic activity">
    <reaction evidence="8 10">
        <text>glyoxylate + acetyl-CoA + H2O = (S)-malate + CoA + H(+)</text>
        <dbReference type="Rhea" id="RHEA:18181"/>
        <dbReference type="ChEBI" id="CHEBI:15377"/>
        <dbReference type="ChEBI" id="CHEBI:15378"/>
        <dbReference type="ChEBI" id="CHEBI:15589"/>
        <dbReference type="ChEBI" id="CHEBI:36655"/>
        <dbReference type="ChEBI" id="CHEBI:57287"/>
        <dbReference type="ChEBI" id="CHEBI:57288"/>
        <dbReference type="EC" id="2.3.3.9"/>
    </reaction>
</comment>
<dbReference type="Proteomes" id="UP000756132">
    <property type="component" value="Chromosome 1"/>
</dbReference>
<evidence type="ECO:0000313" key="14">
    <source>
        <dbReference type="EMBL" id="UJO10968.1"/>
    </source>
</evidence>
<dbReference type="GO" id="GO:0005782">
    <property type="term" value="C:peroxisomal matrix"/>
    <property type="evidence" value="ECO:0007669"/>
    <property type="project" value="TreeGrafter"/>
</dbReference>
<keyword evidence="5 10" id="KW-0816">Tricarboxylic acid cycle</keyword>
<dbReference type="CDD" id="cd00727">
    <property type="entry name" value="malate_synt_A"/>
    <property type="match status" value="1"/>
</dbReference>
<keyword evidence="7" id="KW-0576">Peroxisome</keyword>
<evidence type="ECO:0000256" key="8">
    <source>
        <dbReference type="ARBA" id="ARBA00047918"/>
    </source>
</evidence>
<dbReference type="InterPro" id="IPR046363">
    <property type="entry name" value="MS_N_TIM-barrel_dom"/>
</dbReference>
<dbReference type="InterPro" id="IPR011076">
    <property type="entry name" value="Malate_synth_sf"/>
</dbReference>
<evidence type="ECO:0000256" key="7">
    <source>
        <dbReference type="ARBA" id="ARBA00023140"/>
    </source>
</evidence>
<dbReference type="InterPro" id="IPR048356">
    <property type="entry name" value="MS_N"/>
</dbReference>
<dbReference type="InterPro" id="IPR048355">
    <property type="entry name" value="MS_C"/>
</dbReference>
<dbReference type="Pfam" id="PF20659">
    <property type="entry name" value="MS_C"/>
    <property type="match status" value="1"/>
</dbReference>
<dbReference type="Gene3D" id="3.20.20.360">
    <property type="entry name" value="Malate synthase, domain 3"/>
    <property type="match status" value="1"/>
</dbReference>
<feature type="active site" description="Proton acceptor" evidence="9">
    <location>
        <position position="171"/>
    </location>
</feature>
<dbReference type="PANTHER" id="PTHR42902:SF1">
    <property type="entry name" value="MALATE SYNTHASE 1-RELATED"/>
    <property type="match status" value="1"/>
</dbReference>
<evidence type="ECO:0000256" key="6">
    <source>
        <dbReference type="ARBA" id="ARBA00022679"/>
    </source>
</evidence>
<evidence type="ECO:0000259" key="13">
    <source>
        <dbReference type="Pfam" id="PF20659"/>
    </source>
</evidence>
<dbReference type="Pfam" id="PF01274">
    <property type="entry name" value="MS_TIM-barrel"/>
    <property type="match status" value="1"/>
</dbReference>
<feature type="domain" description="Malate synthase C-terminal" evidence="13">
    <location>
        <begin position="417"/>
        <end position="533"/>
    </location>
</feature>
<dbReference type="GO" id="GO:0006099">
    <property type="term" value="P:tricarboxylic acid cycle"/>
    <property type="evidence" value="ECO:0007669"/>
    <property type="project" value="UniProtKB-KW"/>
</dbReference>
<dbReference type="GO" id="GO:0004474">
    <property type="term" value="F:malate synthase activity"/>
    <property type="evidence" value="ECO:0007669"/>
    <property type="project" value="UniProtKB-EC"/>
</dbReference>
<organism evidence="14 15">
    <name type="scientific">Passalora fulva</name>
    <name type="common">Tomato leaf mold</name>
    <name type="synonym">Cladosporium fulvum</name>
    <dbReference type="NCBI Taxonomy" id="5499"/>
    <lineage>
        <taxon>Eukaryota</taxon>
        <taxon>Fungi</taxon>
        <taxon>Dikarya</taxon>
        <taxon>Ascomycota</taxon>
        <taxon>Pezizomycotina</taxon>
        <taxon>Dothideomycetes</taxon>
        <taxon>Dothideomycetidae</taxon>
        <taxon>Mycosphaerellales</taxon>
        <taxon>Mycosphaerellaceae</taxon>
        <taxon>Fulvia</taxon>
    </lineage>
</organism>
<reference evidence="14" key="1">
    <citation type="submission" date="2021-12" db="EMBL/GenBank/DDBJ databases">
        <authorList>
            <person name="Zaccaron A."/>
            <person name="Stergiopoulos I."/>
        </authorList>
    </citation>
    <scope>NUCLEOTIDE SEQUENCE</scope>
    <source>
        <strain evidence="14">Race5_Kim</strain>
    </source>
</reference>
<evidence type="ECO:0000256" key="1">
    <source>
        <dbReference type="ARBA" id="ARBA00004275"/>
    </source>
</evidence>
<dbReference type="OMA" id="WHLPERH"/>
<name>A0A9Q8L536_PASFU</name>
<evidence type="ECO:0000259" key="12">
    <source>
        <dbReference type="Pfam" id="PF20656"/>
    </source>
</evidence>
<dbReference type="KEGG" id="ffu:CLAFUR5_02136"/>
<dbReference type="GO" id="GO:0006097">
    <property type="term" value="P:glyoxylate cycle"/>
    <property type="evidence" value="ECO:0007669"/>
    <property type="project" value="UniProtKB-KW"/>
</dbReference>
<feature type="domain" description="Malate synthase TIM barrel" evidence="11">
    <location>
        <begin position="167"/>
        <end position="411"/>
    </location>
</feature>
<comment type="similarity">
    <text evidence="2 10">Belongs to the malate synthase family.</text>
</comment>
<evidence type="ECO:0000256" key="5">
    <source>
        <dbReference type="ARBA" id="ARBA00022532"/>
    </source>
</evidence>
<feature type="active site" description="Proton donor" evidence="9">
    <location>
        <position position="452"/>
    </location>
</feature>
<evidence type="ECO:0000256" key="4">
    <source>
        <dbReference type="ARBA" id="ARBA00022435"/>
    </source>
</evidence>
<dbReference type="OrthoDB" id="186072at2759"/>
<evidence type="ECO:0000313" key="15">
    <source>
        <dbReference type="Proteomes" id="UP000756132"/>
    </source>
</evidence>
<evidence type="ECO:0000259" key="11">
    <source>
        <dbReference type="Pfam" id="PF01274"/>
    </source>
</evidence>
<dbReference type="PANTHER" id="PTHR42902">
    <property type="entry name" value="MALATE SYNTHASE"/>
    <property type="match status" value="1"/>
</dbReference>
<dbReference type="EMBL" id="CP090163">
    <property type="protein sequence ID" value="UJO10968.1"/>
    <property type="molecule type" value="Genomic_DNA"/>
</dbReference>
<dbReference type="GeneID" id="71982014"/>
<comment type="subcellular location">
    <subcellularLocation>
        <location evidence="1">Peroxisome</location>
    </subcellularLocation>
</comment>
<comment type="pathway">
    <text evidence="10">Carbohydrate metabolism; glyoxylate cycle; (S)-malate from isocitrate: step 2/2.</text>
</comment>
<dbReference type="PIRSF" id="PIRSF001363">
    <property type="entry name" value="Malate_synth"/>
    <property type="match status" value="1"/>
</dbReference>
<sequence length="545" mass="62076">MPTPVNAEQILREVNIHGALNDQQRQIVSKDALIFLAVLQRSFNARRKSLLERRQIRQAELDKGTQLDFLPETRHIRENDAWRGAPPAPGLVDRRLEITGPTDRKMVVNALNSDVWTYMADFEDSNAPTWENMVNGQVNLHDAIRRNVDFKQGEKEYKLRTDRKLPTLIARARGWHLEEKHLTIDGEPMSASLFDFGLYFYNNAAELVKRGSGPYFYLPKMESHLEARLWNDVFNLAQDYIGMPRGTIRGTVLIETITAAFEMDEIIYELRDHSSGLNCGRWDYIFSVIKRHRQNPAFVLPDRSAITMTSPFMDAYVRLLIKTCHRRGVHAMGGMAAQIPIKDNPEANEKAMDSVRADKLREVRAGHDGTWVAHPALAKIAGEVFNENMPTPNQLHVRREEVQVNANDLLNMNVPGKITEEGIRKNLNIGLGYMEGWLRGIGCVPINYLMEDAATAEVSRSQLWQWCRHGTVTSEGKKMDKQYALKLLYEQADELEKNAPKDNKYKLAAKYFATQVTGEEYSEFLTSLLYNEITSASGKTPAAKL</sequence>
<dbReference type="NCBIfam" id="TIGR01344">
    <property type="entry name" value="malate_syn_A"/>
    <property type="match status" value="1"/>
</dbReference>
<dbReference type="InterPro" id="IPR006252">
    <property type="entry name" value="Malate_synthA"/>
</dbReference>
<dbReference type="EC" id="2.3.3.9" evidence="3 10"/>
<reference evidence="14" key="2">
    <citation type="journal article" date="2022" name="Microb. Genom.">
        <title>A chromosome-scale genome assembly of the tomato pathogen Cladosporium fulvum reveals a compartmentalized genome architecture and the presence of a dispensable chromosome.</title>
        <authorList>
            <person name="Zaccaron A.Z."/>
            <person name="Chen L.H."/>
            <person name="Samaras A."/>
            <person name="Stergiopoulos I."/>
        </authorList>
    </citation>
    <scope>NUCLEOTIDE SEQUENCE</scope>
    <source>
        <strain evidence="14">Race5_Kim</strain>
    </source>
</reference>
<evidence type="ECO:0000256" key="2">
    <source>
        <dbReference type="ARBA" id="ARBA00006394"/>
    </source>
</evidence>
<dbReference type="SUPFAM" id="SSF51645">
    <property type="entry name" value="Malate synthase G"/>
    <property type="match status" value="1"/>
</dbReference>